<dbReference type="Proteomes" id="UP000193978">
    <property type="component" value="Chromosome"/>
</dbReference>
<reference evidence="1 2" key="1">
    <citation type="submission" date="2017-02" db="EMBL/GenBank/DDBJ databases">
        <authorList>
            <person name="Peterson S.W."/>
        </authorList>
    </citation>
    <scope>NUCLEOTIDE SEQUENCE [LARGE SCALE GENOMIC DNA]</scope>
    <source>
        <strain evidence="1 2">S285</strain>
    </source>
</reference>
<dbReference type="PANTHER" id="PTHR43883:SF1">
    <property type="entry name" value="GLUCONOKINASE"/>
    <property type="match status" value="1"/>
</dbReference>
<dbReference type="SUPFAM" id="SSF52540">
    <property type="entry name" value="P-loop containing nucleoside triphosphate hydrolases"/>
    <property type="match status" value="1"/>
</dbReference>
<dbReference type="SUPFAM" id="SSF56112">
    <property type="entry name" value="Protein kinase-like (PK-like)"/>
    <property type="match status" value="1"/>
</dbReference>
<dbReference type="InterPro" id="IPR011009">
    <property type="entry name" value="Kinase-like_dom_sf"/>
</dbReference>
<protein>
    <submittedName>
        <fullName evidence="1">Aminoglycoside phosphotransferase</fullName>
    </submittedName>
</protein>
<proteinExistence type="predicted"/>
<keyword evidence="1" id="KW-0808">Transferase</keyword>
<sequence>MNIDPQDETLRFLSTLDAGAKIVSTHISRVVLGAARVYKLKRAIVFPYLDFSTAEKRLACCEHEAALNMRLAPKLYLGARRVTREADGRLALDGAGALVDAVVEMRRFPDDALFESRAREGLLDEAVIERLARRLAHFHDAAEITREKGGARAMREVITLSAESLRRAPPAPKEAVDAHLDRLSGLLEGRAALLDARDARGCTRHGHGDLTLRNICLFEGEPTPFDCIEFSDALAQIDTLYDLAFLLMDLWRLGLTRLANVALNRYLDARDEADGLPLLPFFMALRATIRAYVAVSQERMEEAREEFALAQRLAHEASPLVVAIGGFSGSGKSSVAAALAPLLGAPPGARGVNSDRLRKALFSAEPTARLPPEAYASTVSVKVYAQMIEQAQRVAASPWAVVVDAVFDKEEARQEIEAAAKRAGAPFLGVWLDAPLEARLQRVDARKGDPSDATRDVLLRQMQSETGDIRWLRLDASRPAQETAEAIAATGVAERNRQGS</sequence>
<organism evidence="1 2">
    <name type="scientific">Methylocystis bryophila</name>
    <dbReference type="NCBI Taxonomy" id="655015"/>
    <lineage>
        <taxon>Bacteria</taxon>
        <taxon>Pseudomonadati</taxon>
        <taxon>Pseudomonadota</taxon>
        <taxon>Alphaproteobacteria</taxon>
        <taxon>Hyphomicrobiales</taxon>
        <taxon>Methylocystaceae</taxon>
        <taxon>Methylocystis</taxon>
    </lineage>
</organism>
<dbReference type="EMBL" id="CP019948">
    <property type="protein sequence ID" value="ARN80654.1"/>
    <property type="molecule type" value="Genomic_DNA"/>
</dbReference>
<keyword evidence="2" id="KW-1185">Reference proteome</keyword>
<dbReference type="Pfam" id="PF13671">
    <property type="entry name" value="AAA_33"/>
    <property type="match status" value="1"/>
</dbReference>
<dbReference type="InterPro" id="IPR027417">
    <property type="entry name" value="P-loop_NTPase"/>
</dbReference>
<dbReference type="RefSeq" id="WP_085770728.1">
    <property type="nucleotide sequence ID" value="NZ_AP027149.1"/>
</dbReference>
<dbReference type="PANTHER" id="PTHR43883">
    <property type="entry name" value="SLR0207 PROTEIN"/>
    <property type="match status" value="1"/>
</dbReference>
<evidence type="ECO:0000313" key="1">
    <source>
        <dbReference type="EMBL" id="ARN80654.1"/>
    </source>
</evidence>
<dbReference type="GO" id="GO:0016740">
    <property type="term" value="F:transferase activity"/>
    <property type="evidence" value="ECO:0007669"/>
    <property type="project" value="UniProtKB-KW"/>
</dbReference>
<gene>
    <name evidence="1" type="ORF">B1812_05745</name>
</gene>
<dbReference type="KEGG" id="mbry:B1812_05745"/>
<accession>A0A1W6MST6</accession>
<dbReference type="OrthoDB" id="9810277at2"/>
<evidence type="ECO:0000313" key="2">
    <source>
        <dbReference type="Proteomes" id="UP000193978"/>
    </source>
</evidence>
<dbReference type="InterPro" id="IPR052732">
    <property type="entry name" value="Cell-binding_unc_protein"/>
</dbReference>
<dbReference type="Gene3D" id="3.40.50.300">
    <property type="entry name" value="P-loop containing nucleotide triphosphate hydrolases"/>
    <property type="match status" value="1"/>
</dbReference>
<dbReference type="STRING" id="655015.B1812_05745"/>
<name>A0A1W6MST6_9HYPH</name>
<dbReference type="AlphaFoldDB" id="A0A1W6MST6"/>